<evidence type="ECO:0000256" key="1">
    <source>
        <dbReference type="SAM" id="MobiDB-lite"/>
    </source>
</evidence>
<feature type="region of interest" description="Disordered" evidence="1">
    <location>
        <begin position="46"/>
        <end position="71"/>
    </location>
</feature>
<reference evidence="2 3" key="1">
    <citation type="submission" date="2012-04" db="EMBL/GenBank/DDBJ databases">
        <title>The Genome Sequence of Saprolegnia declina VS20.</title>
        <authorList>
            <consortium name="The Broad Institute Genome Sequencing Platform"/>
            <person name="Russ C."/>
            <person name="Nusbaum C."/>
            <person name="Tyler B."/>
            <person name="van West P."/>
            <person name="Dieguez-Uribeondo J."/>
            <person name="de Bruijn I."/>
            <person name="Tripathy S."/>
            <person name="Jiang R."/>
            <person name="Young S.K."/>
            <person name="Zeng Q."/>
            <person name="Gargeya S."/>
            <person name="Fitzgerald M."/>
            <person name="Haas B."/>
            <person name="Abouelleil A."/>
            <person name="Alvarado L."/>
            <person name="Arachchi H.M."/>
            <person name="Berlin A."/>
            <person name="Chapman S.B."/>
            <person name="Goldberg J."/>
            <person name="Griggs A."/>
            <person name="Gujja S."/>
            <person name="Hansen M."/>
            <person name="Howarth C."/>
            <person name="Imamovic A."/>
            <person name="Larimer J."/>
            <person name="McCowen C."/>
            <person name="Montmayeur A."/>
            <person name="Murphy C."/>
            <person name="Neiman D."/>
            <person name="Pearson M."/>
            <person name="Priest M."/>
            <person name="Roberts A."/>
            <person name="Saif S."/>
            <person name="Shea T."/>
            <person name="Sisk P."/>
            <person name="Sykes S."/>
            <person name="Wortman J."/>
            <person name="Nusbaum C."/>
            <person name="Birren B."/>
        </authorList>
    </citation>
    <scope>NUCLEOTIDE SEQUENCE [LARGE SCALE GENOMIC DNA]</scope>
    <source>
        <strain evidence="2 3">VS20</strain>
    </source>
</reference>
<evidence type="ECO:0000313" key="2">
    <source>
        <dbReference type="EMBL" id="EQC42499.1"/>
    </source>
</evidence>
<proteinExistence type="predicted"/>
<dbReference type="InParanoid" id="T0QWB7"/>
<protein>
    <submittedName>
        <fullName evidence="2">Uncharacterized protein</fullName>
    </submittedName>
</protein>
<evidence type="ECO:0000313" key="3">
    <source>
        <dbReference type="Proteomes" id="UP000030762"/>
    </source>
</evidence>
<feature type="compositionally biased region" description="Low complexity" evidence="1">
    <location>
        <begin position="93"/>
        <end position="105"/>
    </location>
</feature>
<dbReference type="AlphaFoldDB" id="T0QWB7"/>
<sequence>MHAVTGTEASELPPRGKIVQLSRSTTPVVPQRTTIVNLGGINKSSIDFTASKGDSTDDRLKRPLSDPPMPPAKIQRTLLSDMATGGGRTVYLADASSSRTSSEASSSRRHPENPKRVSRLVDSYDGFDSRAAAGTFGCVQPCTVANGRQSVRGLTNR</sequence>
<dbReference type="GeneID" id="19940959"/>
<feature type="compositionally biased region" description="Basic and acidic residues" evidence="1">
    <location>
        <begin position="54"/>
        <end position="64"/>
    </location>
</feature>
<dbReference type="EMBL" id="JH767132">
    <property type="protein sequence ID" value="EQC42499.1"/>
    <property type="molecule type" value="Genomic_DNA"/>
</dbReference>
<feature type="region of interest" description="Disordered" evidence="1">
    <location>
        <begin position="93"/>
        <end position="118"/>
    </location>
</feature>
<accession>T0QWB7</accession>
<gene>
    <name evidence="2" type="ORF">SDRG_00232</name>
</gene>
<organism evidence="2 3">
    <name type="scientific">Saprolegnia diclina (strain VS20)</name>
    <dbReference type="NCBI Taxonomy" id="1156394"/>
    <lineage>
        <taxon>Eukaryota</taxon>
        <taxon>Sar</taxon>
        <taxon>Stramenopiles</taxon>
        <taxon>Oomycota</taxon>
        <taxon>Saprolegniomycetes</taxon>
        <taxon>Saprolegniales</taxon>
        <taxon>Saprolegniaceae</taxon>
        <taxon>Saprolegnia</taxon>
    </lineage>
</organism>
<dbReference type="VEuPathDB" id="FungiDB:SDRG_00232"/>
<name>T0QWB7_SAPDV</name>
<dbReference type="Proteomes" id="UP000030762">
    <property type="component" value="Unassembled WGS sequence"/>
</dbReference>
<keyword evidence="3" id="KW-1185">Reference proteome</keyword>
<dbReference type="RefSeq" id="XP_008603922.1">
    <property type="nucleotide sequence ID" value="XM_008605700.1"/>
</dbReference>